<sequence length="46" mass="5174">MARSGQDGEMPFMTVPTPIRVVTPVSTWRRIFTGVRRLPTTTESPL</sequence>
<comment type="caution">
    <text evidence="1">The sequence shown here is derived from an EMBL/GenBank/DDBJ whole genome shotgun (WGS) entry which is preliminary data.</text>
</comment>
<protein>
    <submittedName>
        <fullName evidence="1">Uncharacterized protein</fullName>
    </submittedName>
</protein>
<dbReference type="EMBL" id="VFPU01000001">
    <property type="protein sequence ID" value="TQM96692.1"/>
    <property type="molecule type" value="Genomic_DNA"/>
</dbReference>
<evidence type="ECO:0000313" key="1">
    <source>
        <dbReference type="EMBL" id="TQM96692.1"/>
    </source>
</evidence>
<keyword evidence="2" id="KW-1185">Reference proteome</keyword>
<dbReference type="AlphaFoldDB" id="A0A543KNP9"/>
<organism evidence="1 2">
    <name type="scientific">Ornithinimicrobium humiphilum</name>
    <dbReference type="NCBI Taxonomy" id="125288"/>
    <lineage>
        <taxon>Bacteria</taxon>
        <taxon>Bacillati</taxon>
        <taxon>Actinomycetota</taxon>
        <taxon>Actinomycetes</taxon>
        <taxon>Micrococcales</taxon>
        <taxon>Ornithinimicrobiaceae</taxon>
        <taxon>Ornithinimicrobium</taxon>
    </lineage>
</organism>
<name>A0A543KNP9_9MICO</name>
<dbReference type="Proteomes" id="UP000315133">
    <property type="component" value="Unassembled WGS sequence"/>
</dbReference>
<reference evidence="1 2" key="1">
    <citation type="submission" date="2019-06" db="EMBL/GenBank/DDBJ databases">
        <title>Sequencing the genomes of 1000 actinobacteria strains.</title>
        <authorList>
            <person name="Klenk H.-P."/>
        </authorList>
    </citation>
    <scope>NUCLEOTIDE SEQUENCE [LARGE SCALE GENOMIC DNA]</scope>
    <source>
        <strain evidence="1 2">DSM 12362</strain>
    </source>
</reference>
<gene>
    <name evidence="1" type="ORF">FB476_1581</name>
</gene>
<evidence type="ECO:0000313" key="2">
    <source>
        <dbReference type="Proteomes" id="UP000315133"/>
    </source>
</evidence>
<proteinExistence type="predicted"/>
<accession>A0A543KNP9</accession>